<evidence type="ECO:0000256" key="2">
    <source>
        <dbReference type="ARBA" id="ARBA00007118"/>
    </source>
</evidence>
<name>A0A0A7V4I1_9ARCH</name>
<evidence type="ECO:0000256" key="4">
    <source>
        <dbReference type="ARBA" id="ARBA00022643"/>
    </source>
</evidence>
<organism evidence="8 10">
    <name type="scientific">Candidatus Nitrosopelagicus brevis</name>
    <dbReference type="NCBI Taxonomy" id="1410606"/>
    <lineage>
        <taxon>Archaea</taxon>
        <taxon>Nitrososphaerota</taxon>
    </lineage>
</organism>
<evidence type="ECO:0000256" key="3">
    <source>
        <dbReference type="ARBA" id="ARBA00022630"/>
    </source>
</evidence>
<dbReference type="InterPro" id="IPR000415">
    <property type="entry name" value="Nitroreductase-like"/>
</dbReference>
<dbReference type="GO" id="GO:0016491">
    <property type="term" value="F:oxidoreductase activity"/>
    <property type="evidence" value="ECO:0007669"/>
    <property type="project" value="UniProtKB-KW"/>
</dbReference>
<evidence type="ECO:0000313" key="9">
    <source>
        <dbReference type="EMBL" id="PTL87838.1"/>
    </source>
</evidence>
<evidence type="ECO:0000259" key="7">
    <source>
        <dbReference type="Pfam" id="PF00881"/>
    </source>
</evidence>
<dbReference type="Gene3D" id="3.40.109.10">
    <property type="entry name" value="NADH Oxidase"/>
    <property type="match status" value="1"/>
</dbReference>
<dbReference type="RefSeq" id="WP_048105031.1">
    <property type="nucleotide sequence ID" value="NZ_CP007026.1"/>
</dbReference>
<reference evidence="9" key="3">
    <citation type="submission" date="2016-05" db="EMBL/GenBank/DDBJ databases">
        <authorList>
            <person name="Lavstsen T."/>
            <person name="Jespersen J.S."/>
        </authorList>
    </citation>
    <scope>NUCLEOTIDE SEQUENCE [LARGE SCALE GENOMIC DNA]</scope>
    <source>
        <strain evidence="9">U25</strain>
    </source>
</reference>
<keyword evidence="11" id="KW-1185">Reference proteome</keyword>
<dbReference type="EMBL" id="LXWN01000001">
    <property type="protein sequence ID" value="PTL87838.1"/>
    <property type="molecule type" value="Genomic_DNA"/>
</dbReference>
<sequence>MDKKIDPKRTWPKGYEPKEGEDEDITLRLGLMSNILNKKTEKKLNTDIFKVMATRRSTRKFSTNPVERWKIDKILAAADSAPTAGNFQGFEIFYISDKDTKEELVKAANKQPYVNTPLVLVFCMNPARVKLDFSPKVIMKFSIQDATLAAAYSQLAASALGLSSIWIGMFDEEKVKEIIGTDLRPTSLLCVGYPIKKRPAKQRRQLKELIHVVEKKD</sequence>
<dbReference type="Proteomes" id="UP000030944">
    <property type="component" value="Chromosome"/>
</dbReference>
<dbReference type="OrthoDB" id="287850at2157"/>
<reference evidence="11" key="2">
    <citation type="submission" date="2016-05" db="EMBL/GenBank/DDBJ databases">
        <authorList>
            <person name="Dupont C."/>
            <person name="Santoro A."/>
        </authorList>
    </citation>
    <scope>NUCLEOTIDE SEQUENCE [LARGE SCALE GENOMIC DNA]</scope>
    <source>
        <strain evidence="11">U25</strain>
    </source>
</reference>
<keyword evidence="5" id="KW-0560">Oxidoreductase</keyword>
<feature type="region of interest" description="Disordered" evidence="6">
    <location>
        <begin position="1"/>
        <end position="20"/>
    </location>
</feature>
<reference evidence="8 10" key="1">
    <citation type="journal article" date="2015" name="Proc. Natl. Acad. Sci. U.S.A.">
        <title>Genomic and proteomic characterization of "Candidatus Nitrosopelagicus brevis": An ammonia-oxidizing archaeon from the open ocean.</title>
        <authorList>
            <person name="Santoro A.E."/>
            <person name="Dupont C.L."/>
            <person name="Richter R.A."/>
            <person name="Craig M.T."/>
            <person name="Carini P."/>
            <person name="McIlvin M.R."/>
            <person name="Yang Y."/>
            <person name="Orsi W.D."/>
            <person name="Moran D.M."/>
            <person name="Saito M.A."/>
        </authorList>
    </citation>
    <scope>NUCLEOTIDE SEQUENCE [LARGE SCALE GENOMIC DNA]</scope>
    <source>
        <strain evidence="8">CN25</strain>
        <strain evidence="10">V2</strain>
    </source>
</reference>
<evidence type="ECO:0000256" key="5">
    <source>
        <dbReference type="ARBA" id="ARBA00023002"/>
    </source>
</evidence>
<evidence type="ECO:0000256" key="1">
    <source>
        <dbReference type="ARBA" id="ARBA00001917"/>
    </source>
</evidence>
<dbReference type="Pfam" id="PF00881">
    <property type="entry name" value="Nitroreductase"/>
    <property type="match status" value="2"/>
</dbReference>
<evidence type="ECO:0000256" key="6">
    <source>
        <dbReference type="SAM" id="MobiDB-lite"/>
    </source>
</evidence>
<protein>
    <submittedName>
        <fullName evidence="8 9">Nitroreductase</fullName>
    </submittedName>
</protein>
<dbReference type="SUPFAM" id="SSF55469">
    <property type="entry name" value="FMN-dependent nitroreductase-like"/>
    <property type="match status" value="1"/>
</dbReference>
<feature type="domain" description="Nitroreductase" evidence="7">
    <location>
        <begin position="53"/>
        <end position="111"/>
    </location>
</feature>
<keyword evidence="4" id="KW-0288">FMN</keyword>
<dbReference type="EMBL" id="CP007026">
    <property type="protein sequence ID" value="AJA93091.1"/>
    <property type="molecule type" value="Genomic_DNA"/>
</dbReference>
<evidence type="ECO:0000313" key="11">
    <source>
        <dbReference type="Proteomes" id="UP000241022"/>
    </source>
</evidence>
<dbReference type="HOGENOM" id="CLU_070764_7_1_2"/>
<feature type="domain" description="Nitroreductase" evidence="7">
    <location>
        <begin position="119"/>
        <end position="193"/>
    </location>
</feature>
<gene>
    <name evidence="9" type="ORF">A7X95_00700</name>
    <name evidence="8" type="ORF">T478_0576</name>
</gene>
<dbReference type="STRING" id="1410606.T478_0576"/>
<dbReference type="Proteomes" id="UP000241022">
    <property type="component" value="Unassembled WGS sequence"/>
</dbReference>
<keyword evidence="3" id="KW-0285">Flavoprotein</keyword>
<dbReference type="AlphaFoldDB" id="A0A0A7V4I1"/>
<dbReference type="InterPro" id="IPR029479">
    <property type="entry name" value="Nitroreductase"/>
</dbReference>
<evidence type="ECO:0000313" key="10">
    <source>
        <dbReference type="Proteomes" id="UP000030944"/>
    </source>
</evidence>
<evidence type="ECO:0000313" key="8">
    <source>
        <dbReference type="EMBL" id="AJA93091.1"/>
    </source>
</evidence>
<dbReference type="CDD" id="cd02062">
    <property type="entry name" value="Nitro_FMN_reductase"/>
    <property type="match status" value="1"/>
</dbReference>
<accession>A0A0A7V4I1</accession>
<dbReference type="PANTHER" id="PTHR43673">
    <property type="entry name" value="NAD(P)H NITROREDUCTASE YDGI-RELATED"/>
    <property type="match status" value="1"/>
</dbReference>
<proteinExistence type="inferred from homology"/>
<comment type="similarity">
    <text evidence="2">Belongs to the nitroreductase family.</text>
</comment>
<dbReference type="PANTHER" id="PTHR43673:SF2">
    <property type="entry name" value="NITROREDUCTASE"/>
    <property type="match status" value="1"/>
</dbReference>
<dbReference type="GeneID" id="24816470"/>
<reference evidence="9 11" key="4">
    <citation type="submission" date="2018-04" db="EMBL/GenBank/DDBJ databases">
        <title>Transcriptomics of ammonia oxidizing archaea.</title>
        <authorList>
            <person name="Carini P."/>
        </authorList>
    </citation>
    <scope>NUCLEOTIDE SEQUENCE [LARGE SCALE GENOMIC DNA]</scope>
    <source>
        <strain evidence="9 11">U25</strain>
    </source>
</reference>
<dbReference type="KEGG" id="nbv:T478_0576"/>
<comment type="cofactor">
    <cofactor evidence="1">
        <name>FMN</name>
        <dbReference type="ChEBI" id="CHEBI:58210"/>
    </cofactor>
</comment>